<dbReference type="AlphaFoldDB" id="A0A0E9T7V1"/>
<accession>A0A0E9T7V1</accession>
<evidence type="ECO:0000313" key="1">
    <source>
        <dbReference type="EMBL" id="JAH48813.1"/>
    </source>
</evidence>
<organism evidence="1">
    <name type="scientific">Anguilla anguilla</name>
    <name type="common">European freshwater eel</name>
    <name type="synonym">Muraena anguilla</name>
    <dbReference type="NCBI Taxonomy" id="7936"/>
    <lineage>
        <taxon>Eukaryota</taxon>
        <taxon>Metazoa</taxon>
        <taxon>Chordata</taxon>
        <taxon>Craniata</taxon>
        <taxon>Vertebrata</taxon>
        <taxon>Euteleostomi</taxon>
        <taxon>Actinopterygii</taxon>
        <taxon>Neopterygii</taxon>
        <taxon>Teleostei</taxon>
        <taxon>Anguilliformes</taxon>
        <taxon>Anguillidae</taxon>
        <taxon>Anguilla</taxon>
    </lineage>
</organism>
<dbReference type="EMBL" id="GBXM01059764">
    <property type="protein sequence ID" value="JAH48813.1"/>
    <property type="molecule type" value="Transcribed_RNA"/>
</dbReference>
<reference evidence="1" key="2">
    <citation type="journal article" date="2015" name="Fish Shellfish Immunol.">
        <title>Early steps in the European eel (Anguilla anguilla)-Vibrio vulnificus interaction in the gills: Role of the RtxA13 toxin.</title>
        <authorList>
            <person name="Callol A."/>
            <person name="Pajuelo D."/>
            <person name="Ebbesson L."/>
            <person name="Teles M."/>
            <person name="MacKenzie S."/>
            <person name="Amaro C."/>
        </authorList>
    </citation>
    <scope>NUCLEOTIDE SEQUENCE</scope>
</reference>
<protein>
    <submittedName>
        <fullName evidence="1">Uncharacterized protein</fullName>
    </submittedName>
</protein>
<reference evidence="1" key="1">
    <citation type="submission" date="2014-11" db="EMBL/GenBank/DDBJ databases">
        <authorList>
            <person name="Amaro Gonzalez C."/>
        </authorList>
    </citation>
    <scope>NUCLEOTIDE SEQUENCE</scope>
</reference>
<name>A0A0E9T7V1_ANGAN</name>
<proteinExistence type="predicted"/>
<sequence length="18" mass="2043">MTKLGGGDKRYVLHSKRP</sequence>